<name>A0AAN1ZUP5_STRTR</name>
<dbReference type="Proteomes" id="UP000509120">
    <property type="component" value="Chromosome"/>
</dbReference>
<protein>
    <submittedName>
        <fullName evidence="1">Uncharacterized protein</fullName>
    </submittedName>
</protein>
<dbReference type="AlphaFoldDB" id="A0AAN1ZUP5"/>
<sequence>MLWTIFFLFIYCLGNRLVLPFVDLKNANIFGGSMGSLGFSSAMMGGGPQF</sequence>
<reference evidence="1 2" key="1">
    <citation type="submission" date="2020-06" db="EMBL/GenBank/DDBJ databases">
        <authorList>
            <person name="Chuat V."/>
        </authorList>
    </citation>
    <scope>NUCLEOTIDE SEQUENCE [LARGE SCALE GENOMIC DNA]</scope>
    <source>
        <strain evidence="1">STH_CIRM_1046</strain>
    </source>
</reference>
<accession>A0AAN1ZUP5</accession>
<proteinExistence type="predicted"/>
<gene>
    <name evidence="1" type="ORF">STHERMO_1455</name>
</gene>
<evidence type="ECO:0000313" key="1">
    <source>
        <dbReference type="EMBL" id="CAD0156425.1"/>
    </source>
</evidence>
<organism evidence="1 2">
    <name type="scientific">Streptococcus thermophilus</name>
    <dbReference type="NCBI Taxonomy" id="1308"/>
    <lineage>
        <taxon>Bacteria</taxon>
        <taxon>Bacillati</taxon>
        <taxon>Bacillota</taxon>
        <taxon>Bacilli</taxon>
        <taxon>Lactobacillales</taxon>
        <taxon>Streptococcaceae</taxon>
        <taxon>Streptococcus</taxon>
    </lineage>
</organism>
<dbReference type="EMBL" id="LR822030">
    <property type="protein sequence ID" value="CAD0156425.1"/>
    <property type="molecule type" value="Genomic_DNA"/>
</dbReference>
<evidence type="ECO:0000313" key="2">
    <source>
        <dbReference type="Proteomes" id="UP000509120"/>
    </source>
</evidence>